<reference evidence="1" key="1">
    <citation type="journal article" date="2015" name="Nature">
        <title>Complex archaea that bridge the gap between prokaryotes and eukaryotes.</title>
        <authorList>
            <person name="Spang A."/>
            <person name="Saw J.H."/>
            <person name="Jorgensen S.L."/>
            <person name="Zaremba-Niedzwiedzka K."/>
            <person name="Martijn J."/>
            <person name="Lind A.E."/>
            <person name="van Eijk R."/>
            <person name="Schleper C."/>
            <person name="Guy L."/>
            <person name="Ettema T.J."/>
        </authorList>
    </citation>
    <scope>NUCLEOTIDE SEQUENCE</scope>
</reference>
<dbReference type="AlphaFoldDB" id="A0A0F9NNS5"/>
<comment type="caution">
    <text evidence="1">The sequence shown here is derived from an EMBL/GenBank/DDBJ whole genome shotgun (WGS) entry which is preliminary data.</text>
</comment>
<protein>
    <recommendedName>
        <fullName evidence="2">Shikimate dehydrogenase substrate binding N-terminal domain-containing protein</fullName>
    </recommendedName>
</protein>
<organism evidence="1">
    <name type="scientific">marine sediment metagenome</name>
    <dbReference type="NCBI Taxonomy" id="412755"/>
    <lineage>
        <taxon>unclassified sequences</taxon>
        <taxon>metagenomes</taxon>
        <taxon>ecological metagenomes</taxon>
    </lineage>
</organism>
<dbReference type="EMBL" id="LAZR01003324">
    <property type="protein sequence ID" value="KKN19549.1"/>
    <property type="molecule type" value="Genomic_DNA"/>
</dbReference>
<dbReference type="InterPro" id="IPR036291">
    <property type="entry name" value="NAD(P)-bd_dom_sf"/>
</dbReference>
<evidence type="ECO:0000313" key="1">
    <source>
        <dbReference type="EMBL" id="KKN19549.1"/>
    </source>
</evidence>
<name>A0A0F9NNS5_9ZZZZ</name>
<evidence type="ECO:0008006" key="2">
    <source>
        <dbReference type="Google" id="ProtNLM"/>
    </source>
</evidence>
<dbReference type="Gene3D" id="3.40.50.720">
    <property type="entry name" value="NAD(P)-binding Rossmann-like Domain"/>
    <property type="match status" value="1"/>
</dbReference>
<sequence length="317" mass="35730">MSNFDFPPAKSPTFYFIGVATGKSSIMRVFPKWAEHLGLGHTHFIGIDCKIHDDPNVYRKVVDFIKQDKHSWGALVTSHKIDLYEATKDFFDEVGPYTKLLGEVSSISKREGKLWGHAKDPITAGLSFESFIPKNHWKRTGAEICIIGAGGASLALTAYIMMKSEVDNRPSKIYVLNRSTPRLETMKKIHEKVNPGIEIKYKHCPTPECNDKIVNRIKPGSLVINGTGLGKDAPGSPLTNAAQFPKNGFAWDYNYRGDLVFLDQARIQKEEKNLHVEDGWIYFLHGWQRVIAEVFHIEIPTSGLEFDKISKIASKVR</sequence>
<gene>
    <name evidence="1" type="ORF">LCGC14_0944580</name>
</gene>
<proteinExistence type="predicted"/>
<dbReference type="SUPFAM" id="SSF51735">
    <property type="entry name" value="NAD(P)-binding Rossmann-fold domains"/>
    <property type="match status" value="1"/>
</dbReference>
<accession>A0A0F9NNS5</accession>